<dbReference type="Proteomes" id="UP000002212">
    <property type="component" value="Chromosome"/>
</dbReference>
<protein>
    <submittedName>
        <fullName evidence="1">Uncharacterized protein</fullName>
    </submittedName>
</protein>
<dbReference type="HOGENOM" id="CLU_3065641_0_0_11"/>
<sequence>MVGQHLDPLLCRHTHQPALSALPFRVQSFPCPRADLASFVCRYRQRNIRDEAL</sequence>
<dbReference type="KEGG" id="rop:ROP_54340"/>
<dbReference type="STRING" id="632772.ROP_54340"/>
<accession>C1AWA8</accession>
<dbReference type="AlphaFoldDB" id="C1AWA8"/>
<evidence type="ECO:0000313" key="2">
    <source>
        <dbReference type="Proteomes" id="UP000002212"/>
    </source>
</evidence>
<proteinExistence type="predicted"/>
<evidence type="ECO:0000313" key="1">
    <source>
        <dbReference type="EMBL" id="BAH53681.1"/>
    </source>
</evidence>
<name>C1AWA8_RHOOB</name>
<dbReference type="EMBL" id="AP011115">
    <property type="protein sequence ID" value="BAH53681.1"/>
    <property type="molecule type" value="Genomic_DNA"/>
</dbReference>
<organism evidence="1 2">
    <name type="scientific">Rhodococcus opacus (strain B4)</name>
    <dbReference type="NCBI Taxonomy" id="632772"/>
    <lineage>
        <taxon>Bacteria</taxon>
        <taxon>Bacillati</taxon>
        <taxon>Actinomycetota</taxon>
        <taxon>Actinomycetes</taxon>
        <taxon>Mycobacteriales</taxon>
        <taxon>Nocardiaceae</taxon>
        <taxon>Rhodococcus</taxon>
    </lineage>
</organism>
<reference evidence="1 2" key="1">
    <citation type="submission" date="2009-03" db="EMBL/GenBank/DDBJ databases">
        <title>Comparison of the complete genome sequences of Rhodococcus erythropolis PR4 and Rhodococcus opacus B4.</title>
        <authorList>
            <person name="Takarada H."/>
            <person name="Sekine M."/>
            <person name="Hosoyama A."/>
            <person name="Yamada R."/>
            <person name="Fujisawa T."/>
            <person name="Omata S."/>
            <person name="Shimizu A."/>
            <person name="Tsukatani N."/>
            <person name="Tanikawa S."/>
            <person name="Fujita N."/>
            <person name="Harayama S."/>
        </authorList>
    </citation>
    <scope>NUCLEOTIDE SEQUENCE [LARGE SCALE GENOMIC DNA]</scope>
    <source>
        <strain evidence="1 2">B4</strain>
    </source>
</reference>
<gene>
    <name evidence="1" type="ordered locus">ROP_54340</name>
</gene>